<dbReference type="AlphaFoldDB" id="A0A3B1BNS1"/>
<protein>
    <recommendedName>
        <fullName evidence="5">Magnesium transporter MgtE intracellular domain-containing protein</fullName>
    </recommendedName>
</protein>
<organism evidence="4">
    <name type="scientific">hydrothermal vent metagenome</name>
    <dbReference type="NCBI Taxonomy" id="652676"/>
    <lineage>
        <taxon>unclassified sequences</taxon>
        <taxon>metagenomes</taxon>
        <taxon>ecological metagenomes</taxon>
    </lineage>
</organism>
<evidence type="ECO:0000256" key="2">
    <source>
        <dbReference type="SAM" id="MobiDB-lite"/>
    </source>
</evidence>
<accession>A0A3B1BNS1</accession>
<keyword evidence="3" id="KW-0472">Membrane</keyword>
<proteinExistence type="predicted"/>
<reference evidence="4" key="1">
    <citation type="submission" date="2018-06" db="EMBL/GenBank/DDBJ databases">
        <authorList>
            <person name="Zhirakovskaya E."/>
        </authorList>
    </citation>
    <scope>NUCLEOTIDE SEQUENCE</scope>
</reference>
<evidence type="ECO:0000256" key="1">
    <source>
        <dbReference type="SAM" id="Coils"/>
    </source>
</evidence>
<evidence type="ECO:0000313" key="4">
    <source>
        <dbReference type="EMBL" id="VAX17652.1"/>
    </source>
</evidence>
<name>A0A3B1BNS1_9ZZZZ</name>
<sequence>MRKTGSTFRKKLIVSLGALMLIKIILIGAEGLVVDKPVTLASALAQGAQTSGKNGSNTASSPKEVTSDPAPRAPAPGGLDLEIIKDVEKRNKELDLKEEKLKREKERIDTMKSDIDAQISELKALQAKIDEQIKLRDDLQKVSIKKLAKTYAAMPPENAAALIQQIDISIAIRVLGAMKERSAGKILAAIPPKLASTLSEGLVRKK</sequence>
<feature type="compositionally biased region" description="Polar residues" evidence="2">
    <location>
        <begin position="47"/>
        <end position="64"/>
    </location>
</feature>
<feature type="region of interest" description="Disordered" evidence="2">
    <location>
        <begin position="47"/>
        <end position="78"/>
    </location>
</feature>
<gene>
    <name evidence="4" type="ORF">MNBD_NITROSPINAE04-1776</name>
</gene>
<feature type="transmembrane region" description="Helical" evidence="3">
    <location>
        <begin position="12"/>
        <end position="34"/>
    </location>
</feature>
<feature type="coiled-coil region" evidence="1">
    <location>
        <begin position="84"/>
        <end position="142"/>
    </location>
</feature>
<dbReference type="EMBL" id="UOGA01000100">
    <property type="protein sequence ID" value="VAX17652.1"/>
    <property type="molecule type" value="Genomic_DNA"/>
</dbReference>
<evidence type="ECO:0008006" key="5">
    <source>
        <dbReference type="Google" id="ProtNLM"/>
    </source>
</evidence>
<keyword evidence="3" id="KW-1133">Transmembrane helix</keyword>
<keyword evidence="1" id="KW-0175">Coiled coil</keyword>
<evidence type="ECO:0000256" key="3">
    <source>
        <dbReference type="SAM" id="Phobius"/>
    </source>
</evidence>
<keyword evidence="3" id="KW-0812">Transmembrane</keyword>
<dbReference type="SUPFAM" id="SSF158791">
    <property type="entry name" value="MgtE N-terminal domain-like"/>
    <property type="match status" value="1"/>
</dbReference>